<dbReference type="GO" id="GO:0005886">
    <property type="term" value="C:plasma membrane"/>
    <property type="evidence" value="ECO:0007669"/>
    <property type="project" value="UniProtKB-SubCell"/>
</dbReference>
<sequence>MTILFTFLCSFSASYFFNVIYDAPKKLFFPAGFAGSMGYFVSYILEQSFEMDSIYSSLLGSLTLGLLAHIMSRIFKAPVVLFMIPGIIPLVPGSIAFRATQQLVTLNFTDATNTFIRAILIAGSIALGLLLSDQLSKSLNIRKYILIKRNRL</sequence>
<evidence type="ECO:0000256" key="7">
    <source>
        <dbReference type="ARBA" id="ARBA00034125"/>
    </source>
</evidence>
<dbReference type="PANTHER" id="PTHR34390:SF1">
    <property type="entry name" value="SUCCINATE TRANSPORTER SUBUNIT YJJB-RELATED"/>
    <property type="match status" value="1"/>
</dbReference>
<keyword evidence="6 8" id="KW-0472">Membrane</keyword>
<reference evidence="10 11" key="1">
    <citation type="submission" date="2015-03" db="EMBL/GenBank/DDBJ databases">
        <title>Genome Assembly of Staphylococcus cohnii subsp. cohnii strain G22B2.</title>
        <authorList>
            <person name="Nair G."/>
            <person name="Kaur G."/>
            <person name="Khatri I."/>
            <person name="Singh N.K."/>
            <person name="Sathyabama S."/>
            <person name="Maurya S.K."/>
            <person name="Subramanian S."/>
            <person name="Agrewala J.N."/>
            <person name="Mayilraj S."/>
        </authorList>
    </citation>
    <scope>NUCLEOTIDE SEQUENCE [LARGE SCALE GENOMIC DNA]</scope>
    <source>
        <strain evidence="10 11">G22B2</strain>
    </source>
</reference>
<keyword evidence="5 8" id="KW-1133">Transmembrane helix</keyword>
<dbReference type="PANTHER" id="PTHR34390">
    <property type="entry name" value="UPF0442 PROTEIN YJJB-RELATED"/>
    <property type="match status" value="1"/>
</dbReference>
<keyword evidence="4 8" id="KW-0812">Transmembrane</keyword>
<comment type="subcellular location">
    <subcellularLocation>
        <location evidence="1">Cell membrane</location>
        <topology evidence="1">Multi-pass membrane protein</topology>
    </subcellularLocation>
</comment>
<evidence type="ECO:0000256" key="5">
    <source>
        <dbReference type="ARBA" id="ARBA00022989"/>
    </source>
</evidence>
<dbReference type="GO" id="GO:0015744">
    <property type="term" value="P:succinate transport"/>
    <property type="evidence" value="ECO:0007669"/>
    <property type="project" value="TreeGrafter"/>
</dbReference>
<evidence type="ECO:0000256" key="4">
    <source>
        <dbReference type="ARBA" id="ARBA00022692"/>
    </source>
</evidence>
<feature type="domain" description="Threonine/Serine exporter ThrE" evidence="9">
    <location>
        <begin position="7"/>
        <end position="133"/>
    </location>
</feature>
<evidence type="ECO:0000256" key="2">
    <source>
        <dbReference type="ARBA" id="ARBA00022475"/>
    </source>
</evidence>
<evidence type="ECO:0000256" key="1">
    <source>
        <dbReference type="ARBA" id="ARBA00004651"/>
    </source>
</evidence>
<keyword evidence="2" id="KW-1003">Cell membrane</keyword>
<evidence type="ECO:0000313" key="11">
    <source>
        <dbReference type="Proteomes" id="UP000034455"/>
    </source>
</evidence>
<evidence type="ECO:0000313" key="10">
    <source>
        <dbReference type="EMBL" id="KKI65366.1"/>
    </source>
</evidence>
<dbReference type="GeneID" id="58096494"/>
<dbReference type="InterPro" id="IPR050539">
    <property type="entry name" value="ThrE_Dicarb/AminoAcid_Exp"/>
</dbReference>
<dbReference type="EMBL" id="LAKJ01000002">
    <property type="protein sequence ID" value="KKI65366.1"/>
    <property type="molecule type" value="Genomic_DNA"/>
</dbReference>
<protein>
    <submittedName>
        <fullName evidence="10">Integral membrane protein</fullName>
    </submittedName>
</protein>
<evidence type="ECO:0000256" key="8">
    <source>
        <dbReference type="SAM" id="Phobius"/>
    </source>
</evidence>
<evidence type="ECO:0000256" key="6">
    <source>
        <dbReference type="ARBA" id="ARBA00023136"/>
    </source>
</evidence>
<gene>
    <name evidence="10" type="ORF">UF66_1323</name>
</gene>
<accession>A0A0M2P096</accession>
<evidence type="ECO:0000259" key="9">
    <source>
        <dbReference type="Pfam" id="PF12821"/>
    </source>
</evidence>
<feature type="transmembrane region" description="Helical" evidence="8">
    <location>
        <begin position="114"/>
        <end position="132"/>
    </location>
</feature>
<organism evidence="10 11">
    <name type="scientific">Staphylococcus cohnii subsp. cohnii</name>
    <dbReference type="NCBI Taxonomy" id="74704"/>
    <lineage>
        <taxon>Bacteria</taxon>
        <taxon>Bacillati</taxon>
        <taxon>Bacillota</taxon>
        <taxon>Bacilli</taxon>
        <taxon>Bacillales</taxon>
        <taxon>Staphylococcaceae</taxon>
        <taxon>Staphylococcus</taxon>
        <taxon>Staphylococcus cohnii species complex</taxon>
    </lineage>
</organism>
<proteinExistence type="inferred from homology"/>
<keyword evidence="3" id="KW-0997">Cell inner membrane</keyword>
<dbReference type="InterPro" id="IPR024528">
    <property type="entry name" value="ThrE_2"/>
</dbReference>
<dbReference type="AlphaFoldDB" id="A0A0M2P096"/>
<name>A0A0M2P096_STACC</name>
<dbReference type="Pfam" id="PF12821">
    <property type="entry name" value="ThrE_2"/>
    <property type="match status" value="1"/>
</dbReference>
<comment type="caution">
    <text evidence="10">The sequence shown here is derived from an EMBL/GenBank/DDBJ whole genome shotgun (WGS) entry which is preliminary data.</text>
</comment>
<feature type="transmembrane region" description="Helical" evidence="8">
    <location>
        <begin position="54"/>
        <end position="72"/>
    </location>
</feature>
<dbReference type="Proteomes" id="UP000034455">
    <property type="component" value="Unassembled WGS sequence"/>
</dbReference>
<evidence type="ECO:0000256" key="3">
    <source>
        <dbReference type="ARBA" id="ARBA00022519"/>
    </source>
</evidence>
<feature type="transmembrane region" description="Helical" evidence="8">
    <location>
        <begin position="79"/>
        <end position="99"/>
    </location>
</feature>
<dbReference type="RefSeq" id="WP_019468986.1">
    <property type="nucleotide sequence ID" value="NZ_BKAS01000001.1"/>
</dbReference>
<comment type="similarity">
    <text evidence="7">Belongs to the ThrE exporter (TC 2.A.79) family.</text>
</comment>
<dbReference type="PATRIC" id="fig|74704.6.peg.1358"/>